<dbReference type="Proteomes" id="UP000030428">
    <property type="component" value="Unassembled WGS sequence"/>
</dbReference>
<keyword evidence="6 13" id="KW-0812">Transmembrane</keyword>
<dbReference type="EMBL" id="JSZA02000023">
    <property type="protein sequence ID" value="KHD08034.1"/>
    <property type="molecule type" value="Genomic_DNA"/>
</dbReference>
<sequence length="171" mass="19654">MTIEKYHASIRVIHWIMFILFAIMFVLGVVMVEFKESEPWALYNFHKSTGVLLFILVLIRLALRWIKPAPAPSPDIKPQEHRIATIAIHLLYLFMVIVPITGYMLSNMHGYSVQFYGLPLPDLFTKSAEWEEISGLVHEYAAYAFLGVIGLHLLGVIKHHVKGQEVLRRIT</sequence>
<dbReference type="PANTHER" id="PTHR30529:SF1">
    <property type="entry name" value="CYTOCHROME B561 HOMOLOG 2"/>
    <property type="match status" value="1"/>
</dbReference>
<name>A0A0A6PCR2_9GAMM</name>
<reference evidence="15 16" key="1">
    <citation type="journal article" date="2016" name="Front. Microbiol.">
        <title>Single-Cell (Meta-)Genomics of a Dimorphic Candidatus Thiomargarita nelsonii Reveals Genomic Plasticity.</title>
        <authorList>
            <person name="Flood B.E."/>
            <person name="Fliss P."/>
            <person name="Jones D.S."/>
            <person name="Dick G.J."/>
            <person name="Jain S."/>
            <person name="Kaster A.K."/>
            <person name="Winkel M."/>
            <person name="Mussmann M."/>
            <person name="Bailey J."/>
        </authorList>
    </citation>
    <scope>NUCLEOTIDE SEQUENCE [LARGE SCALE GENOMIC DNA]</scope>
    <source>
        <strain evidence="15">Hydrate Ridge</strain>
    </source>
</reference>
<dbReference type="SUPFAM" id="SSF81342">
    <property type="entry name" value="Transmembrane di-heme cytochromes"/>
    <property type="match status" value="1"/>
</dbReference>
<evidence type="ECO:0000256" key="10">
    <source>
        <dbReference type="ARBA" id="ARBA00023004"/>
    </source>
</evidence>
<dbReference type="Pfam" id="PF01292">
    <property type="entry name" value="Ni_hydr_CYTB"/>
    <property type="match status" value="1"/>
</dbReference>
<dbReference type="Gene3D" id="1.20.950.20">
    <property type="entry name" value="Transmembrane di-heme cytochromes, Chain C"/>
    <property type="match status" value="1"/>
</dbReference>
<dbReference type="InterPro" id="IPR011577">
    <property type="entry name" value="Cyt_b561_bac/Ni-Hgenase"/>
</dbReference>
<dbReference type="GO" id="GO:0009055">
    <property type="term" value="F:electron transfer activity"/>
    <property type="evidence" value="ECO:0007669"/>
    <property type="project" value="InterPro"/>
</dbReference>
<evidence type="ECO:0000256" key="8">
    <source>
        <dbReference type="ARBA" id="ARBA00022982"/>
    </source>
</evidence>
<evidence type="ECO:0000313" key="16">
    <source>
        <dbReference type="Proteomes" id="UP000030428"/>
    </source>
</evidence>
<evidence type="ECO:0000256" key="1">
    <source>
        <dbReference type="ARBA" id="ARBA00001970"/>
    </source>
</evidence>
<gene>
    <name evidence="15" type="ORF">PN36_08140</name>
</gene>
<comment type="cofactor">
    <cofactor evidence="1">
        <name>heme b</name>
        <dbReference type="ChEBI" id="CHEBI:60344"/>
    </cofactor>
</comment>
<evidence type="ECO:0000256" key="13">
    <source>
        <dbReference type="SAM" id="Phobius"/>
    </source>
</evidence>
<feature type="domain" description="Cytochrome b561 bacterial/Ni-hydrogenase" evidence="14">
    <location>
        <begin position="6"/>
        <end position="170"/>
    </location>
</feature>
<dbReference type="AlphaFoldDB" id="A0A0A6PCR2"/>
<feature type="transmembrane region" description="Helical" evidence="13">
    <location>
        <begin position="83"/>
        <end position="105"/>
    </location>
</feature>
<evidence type="ECO:0000256" key="12">
    <source>
        <dbReference type="ARBA" id="ARBA00037975"/>
    </source>
</evidence>
<feature type="transmembrane region" description="Helical" evidence="13">
    <location>
        <begin position="140"/>
        <end position="161"/>
    </location>
</feature>
<dbReference type="InterPro" id="IPR016174">
    <property type="entry name" value="Di-haem_cyt_TM"/>
</dbReference>
<dbReference type="PANTHER" id="PTHR30529">
    <property type="entry name" value="CYTOCHROME B561"/>
    <property type="match status" value="1"/>
</dbReference>
<keyword evidence="11 13" id="KW-0472">Membrane</keyword>
<organism evidence="15 16">
    <name type="scientific">Candidatus Thiomargarita nelsonii</name>
    <dbReference type="NCBI Taxonomy" id="1003181"/>
    <lineage>
        <taxon>Bacteria</taxon>
        <taxon>Pseudomonadati</taxon>
        <taxon>Pseudomonadota</taxon>
        <taxon>Gammaproteobacteria</taxon>
        <taxon>Thiotrichales</taxon>
        <taxon>Thiotrichaceae</taxon>
        <taxon>Thiomargarita</taxon>
    </lineage>
</organism>
<evidence type="ECO:0000256" key="2">
    <source>
        <dbReference type="ARBA" id="ARBA00004651"/>
    </source>
</evidence>
<evidence type="ECO:0000256" key="7">
    <source>
        <dbReference type="ARBA" id="ARBA00022723"/>
    </source>
</evidence>
<evidence type="ECO:0000313" key="15">
    <source>
        <dbReference type="EMBL" id="KHD08034.1"/>
    </source>
</evidence>
<comment type="subcellular location">
    <subcellularLocation>
        <location evidence="2">Cell membrane</location>
        <topology evidence="2">Multi-pass membrane protein</topology>
    </subcellularLocation>
</comment>
<comment type="similarity">
    <text evidence="12">Belongs to the cytochrome b561 family.</text>
</comment>
<dbReference type="GO" id="GO:0005886">
    <property type="term" value="C:plasma membrane"/>
    <property type="evidence" value="ECO:0007669"/>
    <property type="project" value="UniProtKB-SubCell"/>
</dbReference>
<evidence type="ECO:0000256" key="11">
    <source>
        <dbReference type="ARBA" id="ARBA00023136"/>
    </source>
</evidence>
<keyword evidence="7" id="KW-0479">Metal-binding</keyword>
<evidence type="ECO:0000256" key="9">
    <source>
        <dbReference type="ARBA" id="ARBA00022989"/>
    </source>
</evidence>
<dbReference type="GO" id="GO:0022904">
    <property type="term" value="P:respiratory electron transport chain"/>
    <property type="evidence" value="ECO:0007669"/>
    <property type="project" value="InterPro"/>
</dbReference>
<keyword evidence="8" id="KW-0249">Electron transport</keyword>
<dbReference type="GO" id="GO:0046872">
    <property type="term" value="F:metal ion binding"/>
    <property type="evidence" value="ECO:0007669"/>
    <property type="project" value="UniProtKB-KW"/>
</dbReference>
<keyword evidence="4" id="KW-1003">Cell membrane</keyword>
<evidence type="ECO:0000256" key="6">
    <source>
        <dbReference type="ARBA" id="ARBA00022692"/>
    </source>
</evidence>
<feature type="transmembrane region" description="Helical" evidence="13">
    <location>
        <begin position="12"/>
        <end position="32"/>
    </location>
</feature>
<dbReference type="GO" id="GO:0020037">
    <property type="term" value="F:heme binding"/>
    <property type="evidence" value="ECO:0007669"/>
    <property type="project" value="TreeGrafter"/>
</dbReference>
<accession>A0A0A6PCR2</accession>
<proteinExistence type="inferred from homology"/>
<keyword evidence="10" id="KW-0408">Iron</keyword>
<keyword evidence="5" id="KW-0349">Heme</keyword>
<keyword evidence="16" id="KW-1185">Reference proteome</keyword>
<evidence type="ECO:0000256" key="5">
    <source>
        <dbReference type="ARBA" id="ARBA00022617"/>
    </source>
</evidence>
<keyword evidence="9 13" id="KW-1133">Transmembrane helix</keyword>
<evidence type="ECO:0000256" key="3">
    <source>
        <dbReference type="ARBA" id="ARBA00022448"/>
    </source>
</evidence>
<feature type="transmembrane region" description="Helical" evidence="13">
    <location>
        <begin position="44"/>
        <end position="63"/>
    </location>
</feature>
<protein>
    <recommendedName>
        <fullName evidence="14">Cytochrome b561 bacterial/Ni-hydrogenase domain-containing protein</fullName>
    </recommendedName>
</protein>
<dbReference type="InterPro" id="IPR052168">
    <property type="entry name" value="Cytochrome_b561_oxidase"/>
</dbReference>
<comment type="caution">
    <text evidence="15">The sequence shown here is derived from an EMBL/GenBank/DDBJ whole genome shotgun (WGS) entry which is preliminary data.</text>
</comment>
<keyword evidence="3" id="KW-0813">Transport</keyword>
<evidence type="ECO:0000259" key="14">
    <source>
        <dbReference type="Pfam" id="PF01292"/>
    </source>
</evidence>
<evidence type="ECO:0000256" key="4">
    <source>
        <dbReference type="ARBA" id="ARBA00022475"/>
    </source>
</evidence>